<evidence type="ECO:0000256" key="12">
    <source>
        <dbReference type="ARBA" id="ARBA00039316"/>
    </source>
</evidence>
<dbReference type="EMBL" id="JARXVC010000013">
    <property type="protein sequence ID" value="MDH6283317.1"/>
    <property type="molecule type" value="Genomic_DNA"/>
</dbReference>
<feature type="domain" description="ABC transporter" evidence="15">
    <location>
        <begin position="466"/>
        <end position="755"/>
    </location>
</feature>
<comment type="subcellular location">
    <subcellularLocation>
        <location evidence="1">Cytoplasm</location>
    </subcellularLocation>
</comment>
<evidence type="ECO:0000259" key="15">
    <source>
        <dbReference type="PROSITE" id="PS50893"/>
    </source>
</evidence>
<dbReference type="InterPro" id="IPR003439">
    <property type="entry name" value="ABC_transporter-like_ATP-bd"/>
</dbReference>
<gene>
    <name evidence="16" type="ORF">M2280_004560</name>
</gene>
<comment type="similarity">
    <text evidence="11">Belongs to the ABC transporter superfamily. UvrA family.</text>
</comment>
<keyword evidence="10" id="KW-0234">DNA repair</keyword>
<comment type="caution">
    <text evidence="16">The sequence shown here is derived from an EMBL/GenBank/DDBJ whole genome shotgun (WGS) entry which is preliminary data.</text>
</comment>
<keyword evidence="2" id="KW-0963">Cytoplasm</keyword>
<keyword evidence="9" id="KW-0238">DNA-binding</keyword>
<keyword evidence="6" id="KW-0228">DNA excision</keyword>
<keyword evidence="5" id="KW-0227">DNA damage</keyword>
<evidence type="ECO:0000256" key="8">
    <source>
        <dbReference type="ARBA" id="ARBA00022881"/>
    </source>
</evidence>
<dbReference type="Gene3D" id="1.20.1580.10">
    <property type="entry name" value="ABC transporter ATPase like domain"/>
    <property type="match status" value="2"/>
</dbReference>
<evidence type="ECO:0000256" key="1">
    <source>
        <dbReference type="ARBA" id="ARBA00004496"/>
    </source>
</evidence>
<evidence type="ECO:0000313" key="16">
    <source>
        <dbReference type="EMBL" id="MDH6283317.1"/>
    </source>
</evidence>
<accession>A0ABT6MG69</accession>
<feature type="region of interest" description="Disordered" evidence="14">
    <location>
        <begin position="1"/>
        <end position="24"/>
    </location>
</feature>
<evidence type="ECO:0000256" key="7">
    <source>
        <dbReference type="ARBA" id="ARBA00022840"/>
    </source>
</evidence>
<dbReference type="PROSITE" id="PS50893">
    <property type="entry name" value="ABC_TRANSPORTER_2"/>
    <property type="match status" value="1"/>
</dbReference>
<dbReference type="CDD" id="cd03270">
    <property type="entry name" value="ABC_UvrA_I"/>
    <property type="match status" value="1"/>
</dbReference>
<keyword evidence="17" id="KW-1185">Reference proteome</keyword>
<dbReference type="InterPro" id="IPR003593">
    <property type="entry name" value="AAA+_ATPase"/>
</dbReference>
<protein>
    <recommendedName>
        <fullName evidence="12">UvrABC system protein A</fullName>
    </recommendedName>
    <alternativeName>
        <fullName evidence="13">Excinuclease ABC subunit A</fullName>
    </alternativeName>
</protein>
<evidence type="ECO:0000256" key="3">
    <source>
        <dbReference type="ARBA" id="ARBA00022737"/>
    </source>
</evidence>
<organism evidence="16 17">
    <name type="scientific">Prescottella agglutinans</name>
    <dbReference type="NCBI Taxonomy" id="1644129"/>
    <lineage>
        <taxon>Bacteria</taxon>
        <taxon>Bacillati</taxon>
        <taxon>Actinomycetota</taxon>
        <taxon>Actinomycetes</taxon>
        <taxon>Mycobacteriales</taxon>
        <taxon>Nocardiaceae</taxon>
        <taxon>Prescottella</taxon>
    </lineage>
</organism>
<dbReference type="PANTHER" id="PTHR43152:SF2">
    <property type="entry name" value="DRUG RESISTANCE ABC TRANSPORTER"/>
    <property type="match status" value="1"/>
</dbReference>
<evidence type="ECO:0000256" key="13">
    <source>
        <dbReference type="ARBA" id="ARBA00042156"/>
    </source>
</evidence>
<keyword evidence="4" id="KW-0547">Nucleotide-binding</keyword>
<evidence type="ECO:0000256" key="6">
    <source>
        <dbReference type="ARBA" id="ARBA00022769"/>
    </source>
</evidence>
<keyword evidence="3" id="KW-0677">Repeat</keyword>
<dbReference type="SMART" id="SM00382">
    <property type="entry name" value="AAA"/>
    <property type="match status" value="2"/>
</dbReference>
<evidence type="ECO:0000256" key="9">
    <source>
        <dbReference type="ARBA" id="ARBA00023125"/>
    </source>
</evidence>
<dbReference type="PANTHER" id="PTHR43152">
    <property type="entry name" value="UVRABC SYSTEM PROTEIN A"/>
    <property type="match status" value="1"/>
</dbReference>
<evidence type="ECO:0000256" key="2">
    <source>
        <dbReference type="ARBA" id="ARBA00022490"/>
    </source>
</evidence>
<evidence type="ECO:0000256" key="4">
    <source>
        <dbReference type="ARBA" id="ARBA00022741"/>
    </source>
</evidence>
<evidence type="ECO:0000256" key="5">
    <source>
        <dbReference type="ARBA" id="ARBA00022763"/>
    </source>
</evidence>
<dbReference type="Gene3D" id="3.40.50.300">
    <property type="entry name" value="P-loop containing nucleotide triphosphate hydrolases"/>
    <property type="match status" value="2"/>
</dbReference>
<dbReference type="Proteomes" id="UP001160334">
    <property type="component" value="Unassembled WGS sequence"/>
</dbReference>
<dbReference type="RefSeq" id="WP_280762590.1">
    <property type="nucleotide sequence ID" value="NZ_JARXVC010000013.1"/>
</dbReference>
<dbReference type="SUPFAM" id="SSF52540">
    <property type="entry name" value="P-loop containing nucleoside triphosphate hydrolases"/>
    <property type="match status" value="2"/>
</dbReference>
<name>A0ABT6MG69_9NOCA</name>
<reference evidence="16 17" key="1">
    <citation type="submission" date="2023-04" db="EMBL/GenBank/DDBJ databases">
        <title>Forest soil microbial communities from Buena Vista Peninsula, Colon Province, Panama.</title>
        <authorList>
            <person name="Bouskill N."/>
        </authorList>
    </citation>
    <scope>NUCLEOTIDE SEQUENCE [LARGE SCALE GENOMIC DNA]</scope>
    <source>
        <strain evidence="16 17">CFH S0262</strain>
    </source>
</reference>
<evidence type="ECO:0000256" key="10">
    <source>
        <dbReference type="ARBA" id="ARBA00023204"/>
    </source>
</evidence>
<dbReference type="Gene3D" id="1.10.8.280">
    <property type="entry name" value="ABC transporter ATPase domain-like"/>
    <property type="match status" value="1"/>
</dbReference>
<evidence type="ECO:0000256" key="11">
    <source>
        <dbReference type="ARBA" id="ARBA00038000"/>
    </source>
</evidence>
<sequence>MTATDAVHPAKTAAASARSSHDEIRVRGARENNLANLSLDIPKRSITVFTGVSGSGKSSLVFDTIARESQRLINETYSAYAQSHLPRLSRPDVDALENLAATIVIDQQPPVANVRSTVGTSTDINSMLRILFSRLGDPQGGPASSFGFNTPDGMCDRCQGLGVVSEIDIEEFVDRAKSLHEGAITVPGYRPGGWLVRLFIDAGGLDGDKKLRDYTEGELHELLYREAVTVPANGINTRYEGLLPRVRRTIFAKDKHTVKPNLRAFMERARTDDVCPQCRGTRLNSAALSARIKGKNIAECSSMPASELRDFIESIAEPKVAPLIRSLIQSLDSLIDIGLGYLTLDRPSGSLSGGEAQRIKMVRHLGAGLTDLVYVFDEPTAGLHPHDIRRMNDLIVRLRDAGNTVLVVEHRPETIAIADHIVDLGPSAGTNGGHLTYEGSLDGLRHSGTTTGRCLDDALAIKASPRRAAGVLSVTATSTNNLRNVSVDIPLGVLTVVTGVAGSGKSSLLHESIPRDDRMIFLDQAPIRGSRRSNPATYTGLMDAIRRAFATANGVKPSLFSSNSEGACPACNGNGVTYTDLAMMATVATTCDACGGKRFRPSVLDYRLRGETISDVLAMSITKARDFLRPDITSTILDRLIDAGLGYLTLGQPLTTLSGGERQRLKLAIHLAGPGHIYVLDEPSTGMHLDDVRRLITLLDRLVDSGMTVIAADHHQALMARADWIIDMGPGAGQDGGRVVFEGTPTDLLGRAHTATAQHLRSYVGL</sequence>
<proteinExistence type="inferred from homology"/>
<evidence type="ECO:0000313" key="17">
    <source>
        <dbReference type="Proteomes" id="UP001160334"/>
    </source>
</evidence>
<keyword evidence="8" id="KW-0267">Excision nuclease</keyword>
<dbReference type="InterPro" id="IPR027417">
    <property type="entry name" value="P-loop_NTPase"/>
</dbReference>
<evidence type="ECO:0000256" key="14">
    <source>
        <dbReference type="SAM" id="MobiDB-lite"/>
    </source>
</evidence>
<keyword evidence="7" id="KW-0067">ATP-binding</keyword>